<evidence type="ECO:0000256" key="4">
    <source>
        <dbReference type="ARBA" id="ARBA00022989"/>
    </source>
</evidence>
<feature type="transmembrane region" description="Helical" evidence="10">
    <location>
        <begin position="66"/>
        <end position="84"/>
    </location>
</feature>
<evidence type="ECO:0000256" key="2">
    <source>
        <dbReference type="ARBA" id="ARBA00022475"/>
    </source>
</evidence>
<comment type="catalytic activity">
    <reaction evidence="8">
        <text>fluoride(in) = fluoride(out)</text>
        <dbReference type="Rhea" id="RHEA:76159"/>
        <dbReference type="ChEBI" id="CHEBI:17051"/>
    </reaction>
    <physiologicalReaction direction="left-to-right" evidence="8">
        <dbReference type="Rhea" id="RHEA:76160"/>
    </physiologicalReaction>
</comment>
<gene>
    <name evidence="10 11" type="primary">crcB</name>
    <name evidence="10" type="synonym">fluC</name>
    <name evidence="11" type="ORF">FG382_10170</name>
</gene>
<comment type="similarity">
    <text evidence="7 10">Belongs to the fluoride channel Fluc/FEX (TC 1.A.43) family.</text>
</comment>
<evidence type="ECO:0000256" key="10">
    <source>
        <dbReference type="HAMAP-Rule" id="MF_00454"/>
    </source>
</evidence>
<dbReference type="PANTHER" id="PTHR28259">
    <property type="entry name" value="FLUORIDE EXPORT PROTEIN 1-RELATED"/>
    <property type="match status" value="1"/>
</dbReference>
<evidence type="ECO:0000256" key="5">
    <source>
        <dbReference type="ARBA" id="ARBA00023136"/>
    </source>
</evidence>
<keyword evidence="2 10" id="KW-1003">Cell membrane</keyword>
<dbReference type="GO" id="GO:0062054">
    <property type="term" value="F:fluoride channel activity"/>
    <property type="evidence" value="ECO:0007669"/>
    <property type="project" value="UniProtKB-UniRule"/>
</dbReference>
<name>A0A544T925_9BACI</name>
<dbReference type="PANTHER" id="PTHR28259:SF1">
    <property type="entry name" value="FLUORIDE EXPORT PROTEIN 1-RELATED"/>
    <property type="match status" value="1"/>
</dbReference>
<dbReference type="EMBL" id="VDGH01000005">
    <property type="protein sequence ID" value="TQR13962.1"/>
    <property type="molecule type" value="Genomic_DNA"/>
</dbReference>
<keyword evidence="4 10" id="KW-1133">Transmembrane helix</keyword>
<feature type="binding site" evidence="10">
    <location>
        <position position="74"/>
    </location>
    <ligand>
        <name>Na(+)</name>
        <dbReference type="ChEBI" id="CHEBI:29101"/>
        <note>structural</note>
    </ligand>
</feature>
<sequence>MEWMQLIYFYIGLAGALGAISRYLVGIFFYSNSSFPFATLLVNLVGCYALAYLSSRKFSFSSQLKTVIGTGFIGAFTTFSALSVETIRLFEQGKVLLAFMYIIVSILGGIFMSNLGWKKEVVE</sequence>
<dbReference type="OrthoDB" id="9799631at2"/>
<keyword evidence="6 10" id="KW-0407">Ion channel</keyword>
<comment type="subcellular location">
    <subcellularLocation>
        <location evidence="1 10">Cell membrane</location>
        <topology evidence="1 10">Multi-pass membrane protein</topology>
    </subcellularLocation>
</comment>
<keyword evidence="10" id="KW-0479">Metal-binding</keyword>
<accession>A0A544T925</accession>
<protein>
    <recommendedName>
        <fullName evidence="10">Fluoride-specific ion channel FluC</fullName>
    </recommendedName>
</protein>
<keyword evidence="10" id="KW-0406">Ion transport</keyword>
<dbReference type="NCBIfam" id="TIGR00494">
    <property type="entry name" value="crcB"/>
    <property type="match status" value="1"/>
</dbReference>
<dbReference type="GO" id="GO:0140114">
    <property type="term" value="P:cellular detoxification of fluoride"/>
    <property type="evidence" value="ECO:0007669"/>
    <property type="project" value="UniProtKB-UniRule"/>
</dbReference>
<organism evidence="11 12">
    <name type="scientific">Psychrobacillus lasiicapitis</name>
    <dbReference type="NCBI Taxonomy" id="1636719"/>
    <lineage>
        <taxon>Bacteria</taxon>
        <taxon>Bacillati</taxon>
        <taxon>Bacillota</taxon>
        <taxon>Bacilli</taxon>
        <taxon>Bacillales</taxon>
        <taxon>Bacillaceae</taxon>
        <taxon>Psychrobacillus</taxon>
    </lineage>
</organism>
<evidence type="ECO:0000256" key="9">
    <source>
        <dbReference type="ARBA" id="ARBA00049940"/>
    </source>
</evidence>
<dbReference type="AlphaFoldDB" id="A0A544T925"/>
<dbReference type="Pfam" id="PF02537">
    <property type="entry name" value="CRCB"/>
    <property type="match status" value="1"/>
</dbReference>
<dbReference type="GO" id="GO:0005886">
    <property type="term" value="C:plasma membrane"/>
    <property type="evidence" value="ECO:0007669"/>
    <property type="project" value="UniProtKB-SubCell"/>
</dbReference>
<feature type="transmembrane region" description="Helical" evidence="10">
    <location>
        <begin position="96"/>
        <end position="117"/>
    </location>
</feature>
<dbReference type="HAMAP" id="MF_00454">
    <property type="entry name" value="FluC"/>
    <property type="match status" value="1"/>
</dbReference>
<keyword evidence="5 10" id="KW-0472">Membrane</keyword>
<evidence type="ECO:0000256" key="7">
    <source>
        <dbReference type="ARBA" id="ARBA00035120"/>
    </source>
</evidence>
<keyword evidence="3 10" id="KW-0812">Transmembrane</keyword>
<dbReference type="Proteomes" id="UP000317316">
    <property type="component" value="Unassembled WGS sequence"/>
</dbReference>
<keyword evidence="10" id="KW-0813">Transport</keyword>
<proteinExistence type="inferred from homology"/>
<dbReference type="GO" id="GO:0046872">
    <property type="term" value="F:metal ion binding"/>
    <property type="evidence" value="ECO:0007669"/>
    <property type="project" value="UniProtKB-KW"/>
</dbReference>
<evidence type="ECO:0000256" key="8">
    <source>
        <dbReference type="ARBA" id="ARBA00035585"/>
    </source>
</evidence>
<feature type="transmembrane region" description="Helical" evidence="10">
    <location>
        <begin position="7"/>
        <end position="29"/>
    </location>
</feature>
<evidence type="ECO:0000256" key="6">
    <source>
        <dbReference type="ARBA" id="ARBA00023303"/>
    </source>
</evidence>
<comment type="function">
    <text evidence="9 10">Fluoride-specific ion channel. Important for reducing fluoride concentration in the cell, thus reducing its toxicity.</text>
</comment>
<keyword evidence="12" id="KW-1185">Reference proteome</keyword>
<comment type="activity regulation">
    <text evidence="10">Na(+) is not transported, but it plays an essential structural role and its presence is essential for fluoride channel function.</text>
</comment>
<evidence type="ECO:0000256" key="3">
    <source>
        <dbReference type="ARBA" id="ARBA00022692"/>
    </source>
</evidence>
<reference evidence="11 12" key="1">
    <citation type="submission" date="2019-05" db="EMBL/GenBank/DDBJ databases">
        <title>Psychrobacillus vulpis sp. nov., a new species isolated from feces of a red fox that inhabits in The Tablas de Daimiel Natural Park, Albacete, Spain.</title>
        <authorList>
            <person name="Rodriguez M."/>
            <person name="Reina J.C."/>
            <person name="Bejar V."/>
            <person name="Llamas I."/>
        </authorList>
    </citation>
    <scope>NUCLEOTIDE SEQUENCE [LARGE SCALE GENOMIC DNA]</scope>
    <source>
        <strain evidence="11 12">NEAU-3TGS17</strain>
    </source>
</reference>
<evidence type="ECO:0000313" key="12">
    <source>
        <dbReference type="Proteomes" id="UP000317316"/>
    </source>
</evidence>
<evidence type="ECO:0000256" key="1">
    <source>
        <dbReference type="ARBA" id="ARBA00004651"/>
    </source>
</evidence>
<feature type="binding site" evidence="10">
    <location>
        <position position="77"/>
    </location>
    <ligand>
        <name>Na(+)</name>
        <dbReference type="ChEBI" id="CHEBI:29101"/>
        <note>structural</note>
    </ligand>
</feature>
<feature type="transmembrane region" description="Helical" evidence="10">
    <location>
        <begin position="35"/>
        <end position="54"/>
    </location>
</feature>
<evidence type="ECO:0000313" key="11">
    <source>
        <dbReference type="EMBL" id="TQR13962.1"/>
    </source>
</evidence>
<dbReference type="InterPro" id="IPR003691">
    <property type="entry name" value="FluC"/>
</dbReference>
<keyword evidence="10" id="KW-0915">Sodium</keyword>
<comment type="caution">
    <text evidence="11">The sequence shown here is derived from an EMBL/GenBank/DDBJ whole genome shotgun (WGS) entry which is preliminary data.</text>
</comment>